<name>A5TXM6_FUSNP</name>
<dbReference type="eggNOG" id="COG2304">
    <property type="taxonomic scope" value="Bacteria"/>
</dbReference>
<feature type="domain" description="VWFA" evidence="1">
    <location>
        <begin position="43"/>
        <end position="228"/>
    </location>
</feature>
<dbReference type="EMBL" id="CM000440">
    <property type="protein sequence ID" value="EDK89651.1"/>
    <property type="molecule type" value="Genomic_DNA"/>
</dbReference>
<protein>
    <recommendedName>
        <fullName evidence="1">VWFA domain-containing protein</fullName>
    </recommendedName>
</protein>
<dbReference type="Gene3D" id="3.40.50.410">
    <property type="entry name" value="von Willebrand factor, type A domain"/>
    <property type="match status" value="1"/>
</dbReference>
<dbReference type="InterPro" id="IPR002035">
    <property type="entry name" value="VWF_A"/>
</dbReference>
<dbReference type="InterPro" id="IPR036465">
    <property type="entry name" value="vWFA_dom_sf"/>
</dbReference>
<evidence type="ECO:0000313" key="2">
    <source>
        <dbReference type="EMBL" id="EDK89651.1"/>
    </source>
</evidence>
<dbReference type="PROSITE" id="PS50234">
    <property type="entry name" value="VWFA"/>
    <property type="match status" value="1"/>
</dbReference>
<evidence type="ECO:0000259" key="1">
    <source>
        <dbReference type="PROSITE" id="PS50234"/>
    </source>
</evidence>
<accession>A5TXM6</accession>
<organism evidence="2">
    <name type="scientific">Fusobacterium polymorphum ATCC 10953</name>
    <dbReference type="NCBI Taxonomy" id="393480"/>
    <lineage>
        <taxon>Bacteria</taxon>
        <taxon>Fusobacteriati</taxon>
        <taxon>Fusobacteriota</taxon>
        <taxon>Fusobacteriia</taxon>
        <taxon>Fusobacteriales</taxon>
        <taxon>Fusobacteriaceae</taxon>
        <taxon>Fusobacterium</taxon>
    </lineage>
</organism>
<dbReference type="HOGENOM" id="CLU_080398_1_0_0"/>
<gene>
    <name evidence="2" type="ORF">FNP_1880</name>
</gene>
<dbReference type="SUPFAM" id="SSF53300">
    <property type="entry name" value="vWA-like"/>
    <property type="match status" value="1"/>
</dbReference>
<dbReference type="Proteomes" id="UP000001921">
    <property type="component" value="Chromosome"/>
</dbReference>
<dbReference type="AlphaFoldDB" id="A5TXM6"/>
<reference evidence="2" key="2">
    <citation type="submission" date="2007-05" db="EMBL/GenBank/DDBJ databases">
        <title>Genome sequence of Fusobacterium nucleatum subspecies polymorphum - a genetically tractable Fusobacterium.</title>
        <authorList>
            <person name="Karpathy S.E."/>
            <person name="Xiang Q."/>
            <person name="Gioia J."/>
            <person name="Jiang H."/>
            <person name="Liu Y."/>
            <person name="Petrosino J.F."/>
            <person name="Yerrapragada S."/>
            <person name="Fox G.E."/>
            <person name="Kinder Haake S."/>
            <person name="Weinstock G.M."/>
            <person name="Highlander S.K."/>
        </authorList>
    </citation>
    <scope>NUCLEOTIDE SEQUENCE [LARGE SCALE GENOMIC DNA]</scope>
    <source>
        <strain evidence="2">ATCC 10953</strain>
    </source>
</reference>
<proteinExistence type="predicted"/>
<sequence length="252" mass="28390">MKEWLKMNKFLIALLVTIFGFSFSNKAFAKSVIVEKKKNNIVDVVFILDRSGSMGGLESDTIGGFNSMLEKQRKIEGKAFITTVLFDDQYELLHDRVNIAKVNNITEKEYFVRGSTALLDAIGKTIAKEKAIQDTLGKNEKADKVLFVIITDGLENASKEYNSSTVKKLIETQKEKYGWEFLFLGANIDAIETANTIGISAERAVNYKSDSIGTKKNYDTLNKAVEEVRSGKDLDKNWKADIEADYNERNKK</sequence>
<reference evidence="2" key="1">
    <citation type="submission" date="2006-07" db="EMBL/GenBank/DDBJ databases">
        <authorList>
            <person name="Qin X."/>
            <person name="Weinstock G.M."/>
        </authorList>
    </citation>
    <scope>NUCLEOTIDE SEQUENCE [LARGE SCALE GENOMIC DNA]</scope>
    <source>
        <strain evidence="2">ATCC 10953</strain>
    </source>
</reference>
<dbReference type="CDD" id="cd00198">
    <property type="entry name" value="vWFA"/>
    <property type="match status" value="1"/>
</dbReference>